<organism evidence="3 4">
    <name type="scientific">Tritrichomonas musculus</name>
    <dbReference type="NCBI Taxonomy" id="1915356"/>
    <lineage>
        <taxon>Eukaryota</taxon>
        <taxon>Metamonada</taxon>
        <taxon>Parabasalia</taxon>
        <taxon>Tritrichomonadida</taxon>
        <taxon>Tritrichomonadidae</taxon>
        <taxon>Tritrichomonas</taxon>
    </lineage>
</organism>
<evidence type="ECO:0000259" key="2">
    <source>
        <dbReference type="Pfam" id="PF13519"/>
    </source>
</evidence>
<accession>A0ABR2GR07</accession>
<keyword evidence="4" id="KW-1185">Reference proteome</keyword>
<dbReference type="InterPro" id="IPR002035">
    <property type="entry name" value="VWF_A"/>
</dbReference>
<name>A0ABR2GR07_9EUKA</name>
<evidence type="ECO:0000313" key="3">
    <source>
        <dbReference type="EMBL" id="KAK8836365.1"/>
    </source>
</evidence>
<dbReference type="EMBL" id="JAPFFF010000066">
    <property type="protein sequence ID" value="KAK8836365.1"/>
    <property type="molecule type" value="Genomic_DNA"/>
</dbReference>
<evidence type="ECO:0000256" key="1">
    <source>
        <dbReference type="SAM" id="MobiDB-lite"/>
    </source>
</evidence>
<dbReference type="Proteomes" id="UP001470230">
    <property type="component" value="Unassembled WGS sequence"/>
</dbReference>
<protein>
    <recommendedName>
        <fullName evidence="2">VWFA domain-containing protein</fullName>
    </recommendedName>
</protein>
<dbReference type="SUPFAM" id="SSF53300">
    <property type="entry name" value="vWA-like"/>
    <property type="match status" value="1"/>
</dbReference>
<dbReference type="Pfam" id="PF13519">
    <property type="entry name" value="VWA_2"/>
    <property type="match status" value="1"/>
</dbReference>
<feature type="domain" description="VWFA" evidence="2">
    <location>
        <begin position="66"/>
        <end position="159"/>
    </location>
</feature>
<proteinExistence type="predicted"/>
<comment type="caution">
    <text evidence="3">The sequence shown here is derived from an EMBL/GenBank/DDBJ whole genome shotgun (WGS) entry which is preliminary data.</text>
</comment>
<sequence>MTEIKNHPTAIDPQNMFQETKNDSGIPIKEITEIDLETFSAVYNSDSMMITAKSADVSGRLPISIIAVIDISGSMSSEATLESNIEENEHLTRLQLVQYSLKTIIATLDGSDQITLIPFNDKVFVKESSVKLDLAGKNKTNKIIDDLYPRGGTNLWDGISNGIINTSTK</sequence>
<gene>
    <name evidence="3" type="ORF">M9Y10_039708</name>
</gene>
<reference evidence="3 4" key="1">
    <citation type="submission" date="2024-04" db="EMBL/GenBank/DDBJ databases">
        <title>Tritrichomonas musculus Genome.</title>
        <authorList>
            <person name="Alves-Ferreira E."/>
            <person name="Grigg M."/>
            <person name="Lorenzi H."/>
            <person name="Galac M."/>
        </authorList>
    </citation>
    <scope>NUCLEOTIDE SEQUENCE [LARGE SCALE GENOMIC DNA]</scope>
    <source>
        <strain evidence="3 4">EAF2021</strain>
    </source>
</reference>
<dbReference type="Gene3D" id="3.40.50.410">
    <property type="entry name" value="von Willebrand factor, type A domain"/>
    <property type="match status" value="1"/>
</dbReference>
<evidence type="ECO:0000313" key="4">
    <source>
        <dbReference type="Proteomes" id="UP001470230"/>
    </source>
</evidence>
<dbReference type="InterPro" id="IPR036465">
    <property type="entry name" value="vWFA_dom_sf"/>
</dbReference>
<feature type="region of interest" description="Disordered" evidence="1">
    <location>
        <begin position="1"/>
        <end position="23"/>
    </location>
</feature>